<name>A0A9E5JWX0_9GAMM</name>
<dbReference type="Proteomes" id="UP000787472">
    <property type="component" value="Unassembled WGS sequence"/>
</dbReference>
<organism evidence="6 7">
    <name type="scientific">Pseudomaricurvus hydrocarbonicus</name>
    <dbReference type="NCBI Taxonomy" id="1470433"/>
    <lineage>
        <taxon>Bacteria</taxon>
        <taxon>Pseudomonadati</taxon>
        <taxon>Pseudomonadota</taxon>
        <taxon>Gammaproteobacteria</taxon>
        <taxon>Cellvibrionales</taxon>
        <taxon>Cellvibrionaceae</taxon>
        <taxon>Pseudomaricurvus</taxon>
    </lineage>
</organism>
<dbReference type="InterPro" id="IPR013708">
    <property type="entry name" value="Shikimate_DH-bd_N"/>
</dbReference>
<evidence type="ECO:0000313" key="7">
    <source>
        <dbReference type="Proteomes" id="UP000787472"/>
    </source>
</evidence>
<dbReference type="Gene3D" id="3.40.50.10860">
    <property type="entry name" value="Leucine Dehydrogenase, chain A, domain 1"/>
    <property type="match status" value="1"/>
</dbReference>
<evidence type="ECO:0000256" key="4">
    <source>
        <dbReference type="ARBA" id="ARBA00023141"/>
    </source>
</evidence>
<protein>
    <submittedName>
        <fullName evidence="6">Shikimate dehydrogenase</fullName>
    </submittedName>
</protein>
<dbReference type="GO" id="GO:0009423">
    <property type="term" value="P:chorismate biosynthetic process"/>
    <property type="evidence" value="ECO:0007669"/>
    <property type="project" value="TreeGrafter"/>
</dbReference>
<comment type="pathway">
    <text evidence="1">Metabolic intermediate biosynthesis; chorismate biosynthesis; chorismate from D-erythrose 4-phosphate and phosphoenolpyruvate: step 4/7.</text>
</comment>
<dbReference type="InterPro" id="IPR036291">
    <property type="entry name" value="NAD(P)-bd_dom_sf"/>
</dbReference>
<sequence length="280" mass="30279">MSLKMALMGSGIARSRMPRLQHYLSALSGIAIDYGLLDGENVTGFDPVKRVQQAKSEGFYGLNVTHPYKQKIVDLVSGPIVHGHEAIGSYNTLKFENDEILGANTDFSGFISGYTFRRGDRAPGQVLICGAGGVGRAIAFALSELGASHIAIFDVVPGQAESLREALRERGTESEVVLSDQLEAVMQQVDGLVNCTALGMYSHPGSAFPLSAIGAQRWAFDAVYTPLETEFMKRCKAAGMQCLSGFDLWIFQGIDAFQLFTGIEVEANNELISTALTWLD</sequence>
<proteinExistence type="predicted"/>
<dbReference type="GO" id="GO:0050661">
    <property type="term" value="F:NADP binding"/>
    <property type="evidence" value="ECO:0007669"/>
    <property type="project" value="TreeGrafter"/>
</dbReference>
<keyword evidence="3" id="KW-0560">Oxidoreductase</keyword>
<dbReference type="CDD" id="cd01065">
    <property type="entry name" value="NAD_bind_Shikimate_DH"/>
    <property type="match status" value="1"/>
</dbReference>
<keyword evidence="7" id="KW-1185">Reference proteome</keyword>
<dbReference type="Pfam" id="PF08501">
    <property type="entry name" value="Shikimate_dh_N"/>
    <property type="match status" value="1"/>
</dbReference>
<dbReference type="InterPro" id="IPR046346">
    <property type="entry name" value="Aminoacid_DH-like_N_sf"/>
</dbReference>
<keyword evidence="4" id="KW-0028">Amino-acid biosynthesis</keyword>
<reference evidence="6" key="1">
    <citation type="submission" date="2020-03" db="EMBL/GenBank/DDBJ databases">
        <authorList>
            <person name="Guo F."/>
        </authorList>
    </citation>
    <scope>NUCLEOTIDE SEQUENCE</scope>
    <source>
        <strain evidence="6">JCM 30134</strain>
    </source>
</reference>
<dbReference type="PANTHER" id="PTHR21089:SF1">
    <property type="entry name" value="BIFUNCTIONAL 3-DEHYDROQUINATE DEHYDRATASE_SHIKIMATE DEHYDROGENASE, CHLOROPLASTIC"/>
    <property type="match status" value="1"/>
</dbReference>
<dbReference type="InterPro" id="IPR022893">
    <property type="entry name" value="Shikimate_DH_fam"/>
</dbReference>
<dbReference type="EMBL" id="JAAONZ010000012">
    <property type="protein sequence ID" value="NHO66799.1"/>
    <property type="molecule type" value="Genomic_DNA"/>
</dbReference>
<evidence type="ECO:0000256" key="3">
    <source>
        <dbReference type="ARBA" id="ARBA00023002"/>
    </source>
</evidence>
<evidence type="ECO:0000259" key="5">
    <source>
        <dbReference type="Pfam" id="PF08501"/>
    </source>
</evidence>
<dbReference type="GO" id="GO:0005829">
    <property type="term" value="C:cytosol"/>
    <property type="evidence" value="ECO:0007669"/>
    <property type="project" value="TreeGrafter"/>
</dbReference>
<dbReference type="GO" id="GO:0019632">
    <property type="term" value="P:shikimate metabolic process"/>
    <property type="evidence" value="ECO:0007669"/>
    <property type="project" value="TreeGrafter"/>
</dbReference>
<evidence type="ECO:0000313" key="6">
    <source>
        <dbReference type="EMBL" id="NHO66799.1"/>
    </source>
</evidence>
<comment type="caution">
    <text evidence="6">The sequence shown here is derived from an EMBL/GenBank/DDBJ whole genome shotgun (WGS) entry which is preliminary data.</text>
</comment>
<evidence type="ECO:0000256" key="2">
    <source>
        <dbReference type="ARBA" id="ARBA00022857"/>
    </source>
</evidence>
<gene>
    <name evidence="6" type="ORF">G8770_14710</name>
</gene>
<dbReference type="RefSeq" id="WP_167188293.1">
    <property type="nucleotide sequence ID" value="NZ_JAAONZ010000012.1"/>
</dbReference>
<dbReference type="SUPFAM" id="SSF53223">
    <property type="entry name" value="Aminoacid dehydrogenase-like, N-terminal domain"/>
    <property type="match status" value="1"/>
</dbReference>
<dbReference type="AlphaFoldDB" id="A0A9E5JWX0"/>
<evidence type="ECO:0000256" key="1">
    <source>
        <dbReference type="ARBA" id="ARBA00004871"/>
    </source>
</evidence>
<dbReference type="SUPFAM" id="SSF51735">
    <property type="entry name" value="NAD(P)-binding Rossmann-fold domains"/>
    <property type="match status" value="1"/>
</dbReference>
<dbReference type="GO" id="GO:0009073">
    <property type="term" value="P:aromatic amino acid family biosynthetic process"/>
    <property type="evidence" value="ECO:0007669"/>
    <property type="project" value="UniProtKB-KW"/>
</dbReference>
<dbReference type="Gene3D" id="3.40.50.720">
    <property type="entry name" value="NAD(P)-binding Rossmann-like Domain"/>
    <property type="match status" value="1"/>
</dbReference>
<dbReference type="GO" id="GO:0004764">
    <property type="term" value="F:shikimate 3-dehydrogenase (NADP+) activity"/>
    <property type="evidence" value="ECO:0007669"/>
    <property type="project" value="InterPro"/>
</dbReference>
<dbReference type="PANTHER" id="PTHR21089">
    <property type="entry name" value="SHIKIMATE DEHYDROGENASE"/>
    <property type="match status" value="1"/>
</dbReference>
<keyword evidence="2" id="KW-0521">NADP</keyword>
<accession>A0A9E5JWX0</accession>
<feature type="domain" description="Shikimate dehydrogenase substrate binding N-terminal" evidence="5">
    <location>
        <begin position="7"/>
        <end position="92"/>
    </location>
</feature>
<keyword evidence="4" id="KW-0057">Aromatic amino acid biosynthesis</keyword>